<sequence length="71" mass="7865">MQLKVIDSFLAKTVLDDDVIGLTPLKAGRYPIKAVEDEQYEVAKSNATVCYLTSHELEQVIKSKAAVIINE</sequence>
<evidence type="ECO:0000313" key="2">
    <source>
        <dbReference type="Proteomes" id="UP000061135"/>
    </source>
</evidence>
<accession>A0A0E3ZJP5</accession>
<dbReference type="EMBL" id="CP007501">
    <property type="protein sequence ID" value="AKD25205.1"/>
    <property type="molecule type" value="Genomic_DNA"/>
</dbReference>
<protein>
    <submittedName>
        <fullName evidence="1">Uncharacterized protein</fullName>
    </submittedName>
</protein>
<keyword evidence="2" id="KW-1185">Reference proteome</keyword>
<dbReference type="KEGG" id="pdq:CL55_00008720"/>
<reference evidence="1 2" key="1">
    <citation type="submission" date="2014-03" db="EMBL/GenBank/DDBJ databases">
        <title>Genome of Polynucleobacter strain MWH-MoK4.</title>
        <authorList>
            <person name="Hahn M.W."/>
        </authorList>
    </citation>
    <scope>NUCLEOTIDE SEQUENCE [LARGE SCALE GENOMIC DNA]</scope>
    <source>
        <strain evidence="1 2">MWH-MoK4</strain>
    </source>
</reference>
<dbReference type="Proteomes" id="UP000061135">
    <property type="component" value="Chromosome"/>
</dbReference>
<name>A0A0E3ZJP5_9BURK</name>
<dbReference type="STRING" id="1835254.CL55_00008720"/>
<proteinExistence type="predicted"/>
<organism evidence="1 2">
    <name type="scientific">Polynucleobacter duraquae</name>
    <dbReference type="NCBI Taxonomy" id="1835254"/>
    <lineage>
        <taxon>Bacteria</taxon>
        <taxon>Pseudomonadati</taxon>
        <taxon>Pseudomonadota</taxon>
        <taxon>Betaproteobacteria</taxon>
        <taxon>Burkholderiales</taxon>
        <taxon>Burkholderiaceae</taxon>
        <taxon>Polynucleobacter</taxon>
    </lineage>
</organism>
<dbReference type="RefSeq" id="WP_046330041.1">
    <property type="nucleotide sequence ID" value="NZ_CP007501.1"/>
</dbReference>
<dbReference type="AlphaFoldDB" id="A0A0E3ZJP5"/>
<dbReference type="PATRIC" id="fig|576611.7.peg.886"/>
<evidence type="ECO:0000313" key="1">
    <source>
        <dbReference type="EMBL" id="AKD25205.1"/>
    </source>
</evidence>
<dbReference type="HOGENOM" id="CLU_2736597_0_0_4"/>
<gene>
    <name evidence="1" type="ORF">CL55_00008720</name>
</gene>
<dbReference type="OrthoDB" id="9851862at2"/>